<protein>
    <submittedName>
        <fullName evidence="1">Uncharacterized protein</fullName>
    </submittedName>
</protein>
<proteinExistence type="predicted"/>
<dbReference type="AlphaFoldDB" id="A0A0C3Q7G6"/>
<dbReference type="EMBL" id="KN823219">
    <property type="protein sequence ID" value="KIO19469.1"/>
    <property type="molecule type" value="Genomic_DNA"/>
</dbReference>
<organism evidence="1 2">
    <name type="scientific">Tulasnella calospora MUT 4182</name>
    <dbReference type="NCBI Taxonomy" id="1051891"/>
    <lineage>
        <taxon>Eukaryota</taxon>
        <taxon>Fungi</taxon>
        <taxon>Dikarya</taxon>
        <taxon>Basidiomycota</taxon>
        <taxon>Agaricomycotina</taxon>
        <taxon>Agaricomycetes</taxon>
        <taxon>Cantharellales</taxon>
        <taxon>Tulasnellaceae</taxon>
        <taxon>Tulasnella</taxon>
    </lineage>
</organism>
<dbReference type="HOGENOM" id="CLU_1826708_0_0_1"/>
<gene>
    <name evidence="1" type="ORF">M407DRAFT_11370</name>
</gene>
<evidence type="ECO:0000313" key="2">
    <source>
        <dbReference type="Proteomes" id="UP000054248"/>
    </source>
</evidence>
<sequence>MALRKSAGALLRVSCVCNAVPCGPPRLKRRSSRRCLYRMSPKPRVVGHGTYPLSVPASLRRVRREELCQLVEACVNDTSMAQILTSIELPSSTEVAVDIKNDHIRGSKLLEHFPALMISMAELGRGEIFRRFNPLTEASRR</sequence>
<evidence type="ECO:0000313" key="1">
    <source>
        <dbReference type="EMBL" id="KIO19469.1"/>
    </source>
</evidence>
<name>A0A0C3Q7G6_9AGAM</name>
<dbReference type="Proteomes" id="UP000054248">
    <property type="component" value="Unassembled WGS sequence"/>
</dbReference>
<accession>A0A0C3Q7G6</accession>
<reference evidence="1 2" key="1">
    <citation type="submission" date="2014-04" db="EMBL/GenBank/DDBJ databases">
        <authorList>
            <consortium name="DOE Joint Genome Institute"/>
            <person name="Kuo A."/>
            <person name="Girlanda M."/>
            <person name="Perotto S."/>
            <person name="Kohler A."/>
            <person name="Nagy L.G."/>
            <person name="Floudas D."/>
            <person name="Copeland A."/>
            <person name="Barry K.W."/>
            <person name="Cichocki N."/>
            <person name="Veneault-Fourrey C."/>
            <person name="LaButti K."/>
            <person name="Lindquist E.A."/>
            <person name="Lipzen A."/>
            <person name="Lundell T."/>
            <person name="Morin E."/>
            <person name="Murat C."/>
            <person name="Sun H."/>
            <person name="Tunlid A."/>
            <person name="Henrissat B."/>
            <person name="Grigoriev I.V."/>
            <person name="Hibbett D.S."/>
            <person name="Martin F."/>
            <person name="Nordberg H.P."/>
            <person name="Cantor M.N."/>
            <person name="Hua S.X."/>
        </authorList>
    </citation>
    <scope>NUCLEOTIDE SEQUENCE [LARGE SCALE GENOMIC DNA]</scope>
    <source>
        <strain evidence="1 2">MUT 4182</strain>
    </source>
</reference>
<keyword evidence="2" id="KW-1185">Reference proteome</keyword>
<reference evidence="2" key="2">
    <citation type="submission" date="2015-01" db="EMBL/GenBank/DDBJ databases">
        <title>Evolutionary Origins and Diversification of the Mycorrhizal Mutualists.</title>
        <authorList>
            <consortium name="DOE Joint Genome Institute"/>
            <consortium name="Mycorrhizal Genomics Consortium"/>
            <person name="Kohler A."/>
            <person name="Kuo A."/>
            <person name="Nagy L.G."/>
            <person name="Floudas D."/>
            <person name="Copeland A."/>
            <person name="Barry K.W."/>
            <person name="Cichocki N."/>
            <person name="Veneault-Fourrey C."/>
            <person name="LaButti K."/>
            <person name="Lindquist E.A."/>
            <person name="Lipzen A."/>
            <person name="Lundell T."/>
            <person name="Morin E."/>
            <person name="Murat C."/>
            <person name="Riley R."/>
            <person name="Ohm R."/>
            <person name="Sun H."/>
            <person name="Tunlid A."/>
            <person name="Henrissat B."/>
            <person name="Grigoriev I.V."/>
            <person name="Hibbett D.S."/>
            <person name="Martin F."/>
        </authorList>
    </citation>
    <scope>NUCLEOTIDE SEQUENCE [LARGE SCALE GENOMIC DNA]</scope>
    <source>
        <strain evidence="2">MUT 4182</strain>
    </source>
</reference>